<evidence type="ECO:0000259" key="1">
    <source>
        <dbReference type="Pfam" id="PF01926"/>
    </source>
</evidence>
<name>A0A9W6ZH92_9STRA</name>
<dbReference type="AlphaFoldDB" id="A0A9W6ZH92"/>
<dbReference type="Proteomes" id="UP001165082">
    <property type="component" value="Unassembled WGS sequence"/>
</dbReference>
<dbReference type="EMBL" id="BRXZ01004548">
    <property type="protein sequence ID" value="GMH51008.1"/>
    <property type="molecule type" value="Genomic_DNA"/>
</dbReference>
<dbReference type="OrthoDB" id="545683at2759"/>
<dbReference type="PANTHER" id="PTHR23305:SF1">
    <property type="entry name" value="OBG-TYPE G DOMAIN-CONTAINING PROTEIN"/>
    <property type="match status" value="1"/>
</dbReference>
<feature type="domain" description="G" evidence="1">
    <location>
        <begin position="22"/>
        <end position="147"/>
    </location>
</feature>
<dbReference type="Pfam" id="PF01926">
    <property type="entry name" value="MMR_HSR1"/>
    <property type="match status" value="1"/>
</dbReference>
<dbReference type="SUPFAM" id="SSF52540">
    <property type="entry name" value="P-loop containing nucleoside triphosphate hydrolases"/>
    <property type="match status" value="1"/>
</dbReference>
<protein>
    <recommendedName>
        <fullName evidence="1">G domain-containing protein</fullName>
    </recommendedName>
</protein>
<sequence>MQGDEGPGGGGRTRCGGHLSITVGLVGKPSAGKSTFFNAATAFSRQEGGGEGAKMGAAPFTTIEPNLGYAFVPAPEGSMPEDHCKVPGVEFGSEHGRDREGRRLIPVLLKDVAGLVPGAYKGLGKGNKFLDDLTDANVLVQITDASGRSDSSGNISPDVVVESPLGDAGWIRRELVMWVSNNVAAKFASVVRLGRDRMASLFSGYKQGNAMIHEVMDAIRGGEEGREEFGEWGGEDIRRLVSCFLAFRFPAVIALNKVDKMDGGEAVERMLGELPKHGIRDGVGLCAKEECEAVKVRRVFGGGERKRASLKCLAGQCAVYSDSEGSSSEREARYLRAEMEGL</sequence>
<organism evidence="2 3">
    <name type="scientific">Triparma retinervis</name>
    <dbReference type="NCBI Taxonomy" id="2557542"/>
    <lineage>
        <taxon>Eukaryota</taxon>
        <taxon>Sar</taxon>
        <taxon>Stramenopiles</taxon>
        <taxon>Ochrophyta</taxon>
        <taxon>Bolidophyceae</taxon>
        <taxon>Parmales</taxon>
        <taxon>Triparmaceae</taxon>
        <taxon>Triparma</taxon>
    </lineage>
</organism>
<keyword evidence="3" id="KW-1185">Reference proteome</keyword>
<dbReference type="Gene3D" id="3.40.50.300">
    <property type="entry name" value="P-loop containing nucleotide triphosphate hydrolases"/>
    <property type="match status" value="1"/>
</dbReference>
<evidence type="ECO:0000313" key="3">
    <source>
        <dbReference type="Proteomes" id="UP001165082"/>
    </source>
</evidence>
<dbReference type="GO" id="GO:0016887">
    <property type="term" value="F:ATP hydrolysis activity"/>
    <property type="evidence" value="ECO:0007669"/>
    <property type="project" value="TreeGrafter"/>
</dbReference>
<comment type="caution">
    <text evidence="2">The sequence shown here is derived from an EMBL/GenBank/DDBJ whole genome shotgun (WGS) entry which is preliminary data.</text>
</comment>
<dbReference type="InterPro" id="IPR006073">
    <property type="entry name" value="GTP-bd"/>
</dbReference>
<reference evidence="2" key="1">
    <citation type="submission" date="2022-07" db="EMBL/GenBank/DDBJ databases">
        <title>Genome analysis of Parmales, a sister group of diatoms, reveals the evolutionary specialization of diatoms from phago-mixotrophs to photoautotrophs.</title>
        <authorList>
            <person name="Ban H."/>
            <person name="Sato S."/>
            <person name="Yoshikawa S."/>
            <person name="Kazumasa Y."/>
            <person name="Nakamura Y."/>
            <person name="Ichinomiya M."/>
            <person name="Saitoh K."/>
            <person name="Sato N."/>
            <person name="Blanc-Mathieu R."/>
            <person name="Endo H."/>
            <person name="Kuwata A."/>
            <person name="Ogata H."/>
        </authorList>
    </citation>
    <scope>NUCLEOTIDE SEQUENCE</scope>
</reference>
<proteinExistence type="predicted"/>
<dbReference type="PANTHER" id="PTHR23305">
    <property type="entry name" value="OBG GTPASE FAMILY"/>
    <property type="match status" value="1"/>
</dbReference>
<dbReference type="GO" id="GO:0005737">
    <property type="term" value="C:cytoplasm"/>
    <property type="evidence" value="ECO:0007669"/>
    <property type="project" value="TreeGrafter"/>
</dbReference>
<accession>A0A9W6ZH92</accession>
<feature type="non-terminal residue" evidence="2">
    <location>
        <position position="342"/>
    </location>
</feature>
<dbReference type="GO" id="GO:0005525">
    <property type="term" value="F:GTP binding"/>
    <property type="evidence" value="ECO:0007669"/>
    <property type="project" value="InterPro"/>
</dbReference>
<evidence type="ECO:0000313" key="2">
    <source>
        <dbReference type="EMBL" id="GMH51008.1"/>
    </source>
</evidence>
<dbReference type="PRINTS" id="PR00326">
    <property type="entry name" value="GTP1OBG"/>
</dbReference>
<dbReference type="InterPro" id="IPR027417">
    <property type="entry name" value="P-loop_NTPase"/>
</dbReference>
<gene>
    <name evidence="2" type="ORF">TrRE_jg2657</name>
</gene>